<dbReference type="EMBL" id="GIFC01002166">
    <property type="protein sequence ID" value="MXU84249.1"/>
    <property type="molecule type" value="Transcribed_RNA"/>
</dbReference>
<protein>
    <submittedName>
        <fullName evidence="1">Putative secreted protein</fullName>
    </submittedName>
</protein>
<evidence type="ECO:0000313" key="1">
    <source>
        <dbReference type="EMBL" id="MXU84249.1"/>
    </source>
</evidence>
<proteinExistence type="predicted"/>
<name>A0A6B0TVZ0_IXORI</name>
<reference evidence="1" key="1">
    <citation type="submission" date="2019-12" db="EMBL/GenBank/DDBJ databases">
        <title>An insight into the sialome of adult female Ixodes ricinus ticks feeding for 6 days.</title>
        <authorList>
            <person name="Perner J."/>
            <person name="Ribeiro J.M.C."/>
        </authorList>
    </citation>
    <scope>NUCLEOTIDE SEQUENCE</scope>
    <source>
        <strain evidence="1">Semi-engorged</strain>
        <tissue evidence="1">Salivary glands</tissue>
    </source>
</reference>
<dbReference type="AlphaFoldDB" id="A0A6B0TVZ0"/>
<organism evidence="1">
    <name type="scientific">Ixodes ricinus</name>
    <name type="common">Common tick</name>
    <name type="synonym">Acarus ricinus</name>
    <dbReference type="NCBI Taxonomy" id="34613"/>
    <lineage>
        <taxon>Eukaryota</taxon>
        <taxon>Metazoa</taxon>
        <taxon>Ecdysozoa</taxon>
        <taxon>Arthropoda</taxon>
        <taxon>Chelicerata</taxon>
        <taxon>Arachnida</taxon>
        <taxon>Acari</taxon>
        <taxon>Parasitiformes</taxon>
        <taxon>Ixodida</taxon>
        <taxon>Ixodoidea</taxon>
        <taxon>Ixodidae</taxon>
        <taxon>Ixodinae</taxon>
        <taxon>Ixodes</taxon>
    </lineage>
</organism>
<sequence length="80" mass="8456">MRILATAPSGPFRSNPASVTCWVTFSAGSAAFTSSSTLLANACTASPVGRVFRITTISAELFPTIMVPFLNDPTWRTSSI</sequence>
<accession>A0A6B0TVZ0</accession>